<dbReference type="EMBL" id="LR134190">
    <property type="protein sequence ID" value="VEB60794.1"/>
    <property type="molecule type" value="Genomic_DNA"/>
</dbReference>
<evidence type="ECO:0000313" key="6">
    <source>
        <dbReference type="Proteomes" id="UP000269208"/>
    </source>
</evidence>
<name>A0A447U4Z6_SALET</name>
<dbReference type="Proteomes" id="UP000269208">
    <property type="component" value="Chromosome"/>
</dbReference>
<dbReference type="InterPro" id="IPR002371">
    <property type="entry name" value="FlgK"/>
</dbReference>
<evidence type="ECO:0000313" key="5">
    <source>
        <dbReference type="EMBL" id="VEB60794.1"/>
    </source>
</evidence>
<dbReference type="SUPFAM" id="SSF64518">
    <property type="entry name" value="Phase 1 flagellin"/>
    <property type="match status" value="1"/>
</dbReference>
<gene>
    <name evidence="5" type="primary">flgK_1</name>
    <name evidence="2" type="synonym">flgK</name>
    <name evidence="5" type="ORF">NCTC6754_06622</name>
</gene>
<dbReference type="GO" id="GO:0005576">
    <property type="term" value="C:extracellular region"/>
    <property type="evidence" value="ECO:0007669"/>
    <property type="project" value="UniProtKB-SubCell"/>
</dbReference>
<protein>
    <recommendedName>
        <fullName evidence="2">Flagellar hook-associated protein 1</fullName>
        <shortName evidence="2">HAP1</shortName>
    </recommendedName>
</protein>
<dbReference type="GO" id="GO:0044780">
    <property type="term" value="P:bacterial-type flagellum assembly"/>
    <property type="evidence" value="ECO:0007669"/>
    <property type="project" value="InterPro"/>
</dbReference>
<feature type="domain" description="Flagellar basal-body/hook protein C-terminal" evidence="3">
    <location>
        <begin position="149"/>
        <end position="188"/>
    </location>
</feature>
<evidence type="ECO:0000256" key="1">
    <source>
        <dbReference type="ARBA" id="ARBA00009677"/>
    </source>
</evidence>
<accession>A0A447U4Z6</accession>
<dbReference type="AlphaFoldDB" id="A0A447U4Z6"/>
<feature type="domain" description="Flagellar hook-associated protein 1 D2-like" evidence="4">
    <location>
        <begin position="2"/>
        <end position="52"/>
    </location>
</feature>
<dbReference type="InterPro" id="IPR010930">
    <property type="entry name" value="Flg_bb/hook_C_dom"/>
</dbReference>
<keyword evidence="5" id="KW-0966">Cell projection</keyword>
<dbReference type="GO" id="GO:0005198">
    <property type="term" value="F:structural molecule activity"/>
    <property type="evidence" value="ECO:0007669"/>
    <property type="project" value="UniProtKB-UniRule"/>
</dbReference>
<proteinExistence type="inferred from homology"/>
<comment type="subcellular location">
    <subcellularLocation>
        <location evidence="2">Bacterial flagellum</location>
    </subcellularLocation>
    <subcellularLocation>
        <location evidence="2">Secreted</location>
    </subcellularLocation>
</comment>
<dbReference type="Pfam" id="PF21158">
    <property type="entry name" value="flgK_1st_1"/>
    <property type="match status" value="1"/>
</dbReference>
<dbReference type="InterPro" id="IPR049119">
    <property type="entry name" value="FlgK_D2-like"/>
</dbReference>
<evidence type="ECO:0000259" key="3">
    <source>
        <dbReference type="Pfam" id="PF06429"/>
    </source>
</evidence>
<keyword evidence="5" id="KW-0282">Flagellum</keyword>
<evidence type="ECO:0000256" key="2">
    <source>
        <dbReference type="RuleBase" id="RU362065"/>
    </source>
</evidence>
<organism evidence="5 6">
    <name type="scientific">Salmonella enterica I</name>
    <dbReference type="NCBI Taxonomy" id="59201"/>
    <lineage>
        <taxon>Bacteria</taxon>
        <taxon>Pseudomonadati</taxon>
        <taxon>Pseudomonadota</taxon>
        <taxon>Gammaproteobacteria</taxon>
        <taxon>Enterobacterales</taxon>
        <taxon>Enterobacteriaceae</taxon>
        <taxon>Salmonella</taxon>
    </lineage>
</organism>
<dbReference type="PANTHER" id="PTHR30033:SF1">
    <property type="entry name" value="FLAGELLAR HOOK-ASSOCIATED PROTEIN 1"/>
    <property type="match status" value="1"/>
</dbReference>
<dbReference type="PANTHER" id="PTHR30033">
    <property type="entry name" value="FLAGELLAR HOOK-ASSOCIATED PROTEIN 1"/>
    <property type="match status" value="1"/>
</dbReference>
<keyword evidence="2" id="KW-0975">Bacterial flagellum</keyword>
<dbReference type="GO" id="GO:0009424">
    <property type="term" value="C:bacterial-type flagellum hook"/>
    <property type="evidence" value="ECO:0007669"/>
    <property type="project" value="UniProtKB-UniRule"/>
</dbReference>
<sequence>MFFDGTDWQVTRTADNTTFTATKDADGKLEIDGLKVTVGTGAQKNDSFLLKPVSNAIVDMNVKVTNEAEIAMASESKLDPDVDTGDSDNRNGQALLDLQNSNVVGGNKTFNDAYATLVSDVGNKTSTLKTSSTTQANVVKQLYKQQQSVSGVNLDEEYGNLQRYQQYYLANAQVLQTANALFDALLNIR</sequence>
<keyword evidence="5" id="KW-0969">Cilium</keyword>
<reference evidence="5 6" key="1">
    <citation type="submission" date="2018-12" db="EMBL/GenBank/DDBJ databases">
        <authorList>
            <consortium name="Pathogen Informatics"/>
        </authorList>
    </citation>
    <scope>NUCLEOTIDE SEQUENCE [LARGE SCALE GENOMIC DNA]</scope>
    <source>
        <strain evidence="5 6">NCTC6754</strain>
    </source>
</reference>
<keyword evidence="2" id="KW-0964">Secreted</keyword>
<evidence type="ECO:0000259" key="4">
    <source>
        <dbReference type="Pfam" id="PF21158"/>
    </source>
</evidence>
<dbReference type="PRINTS" id="PR01005">
    <property type="entry name" value="FLGHOOKAP1"/>
</dbReference>
<dbReference type="Pfam" id="PF06429">
    <property type="entry name" value="Flg_bbr_C"/>
    <property type="match status" value="1"/>
</dbReference>
<comment type="similarity">
    <text evidence="1 2">Belongs to the flagella basal body rod proteins family.</text>
</comment>